<organism evidence="1 2">
    <name type="scientific">Candidatus Onthousia excrementipullorum</name>
    <dbReference type="NCBI Taxonomy" id="2840884"/>
    <lineage>
        <taxon>Bacteria</taxon>
        <taxon>Bacillati</taxon>
        <taxon>Bacillota</taxon>
        <taxon>Bacilli</taxon>
        <taxon>Candidatus Onthousia</taxon>
    </lineage>
</organism>
<accession>A0A9D1DVY4</accession>
<reference evidence="1" key="1">
    <citation type="submission" date="2020-10" db="EMBL/GenBank/DDBJ databases">
        <authorList>
            <person name="Gilroy R."/>
        </authorList>
    </citation>
    <scope>NUCLEOTIDE SEQUENCE</scope>
    <source>
        <strain evidence="1">CHK184-20233</strain>
    </source>
</reference>
<dbReference type="EMBL" id="DVHC01000070">
    <property type="protein sequence ID" value="HIR59898.1"/>
    <property type="molecule type" value="Genomic_DNA"/>
</dbReference>
<gene>
    <name evidence="1" type="ORF">IAB38_07685</name>
</gene>
<dbReference type="Pfam" id="PF07873">
    <property type="entry name" value="YabP"/>
    <property type="match status" value="1"/>
</dbReference>
<protein>
    <submittedName>
        <fullName evidence="1">YabP/YqfC family sporulation protein</fullName>
    </submittedName>
</protein>
<comment type="caution">
    <text evidence="1">The sequence shown here is derived from an EMBL/GenBank/DDBJ whole genome shotgun (WGS) entry which is preliminary data.</text>
</comment>
<evidence type="ECO:0000313" key="2">
    <source>
        <dbReference type="Proteomes" id="UP000824232"/>
    </source>
</evidence>
<evidence type="ECO:0000313" key="1">
    <source>
        <dbReference type="EMBL" id="HIR59898.1"/>
    </source>
</evidence>
<sequence length="80" mass="9430">MAYNYLRNFLDPIDFHIDIYDKKIHITNYLKILTLGSNKVIIKAKSCKITLEGRDFSLNKLADRELLILGRLDNLEIKYE</sequence>
<proteinExistence type="predicted"/>
<dbReference type="AlphaFoldDB" id="A0A9D1DVY4"/>
<dbReference type="Proteomes" id="UP000824232">
    <property type="component" value="Unassembled WGS sequence"/>
</dbReference>
<reference evidence="1" key="2">
    <citation type="journal article" date="2021" name="PeerJ">
        <title>Extensive microbial diversity within the chicken gut microbiome revealed by metagenomics and culture.</title>
        <authorList>
            <person name="Gilroy R."/>
            <person name="Ravi A."/>
            <person name="Getino M."/>
            <person name="Pursley I."/>
            <person name="Horton D.L."/>
            <person name="Alikhan N.F."/>
            <person name="Baker D."/>
            <person name="Gharbi K."/>
            <person name="Hall N."/>
            <person name="Watson M."/>
            <person name="Adriaenssens E.M."/>
            <person name="Foster-Nyarko E."/>
            <person name="Jarju S."/>
            <person name="Secka A."/>
            <person name="Antonio M."/>
            <person name="Oren A."/>
            <person name="Chaudhuri R.R."/>
            <person name="La Ragione R."/>
            <person name="Hildebrand F."/>
            <person name="Pallen M.J."/>
        </authorList>
    </citation>
    <scope>NUCLEOTIDE SEQUENCE</scope>
    <source>
        <strain evidence="1">CHK184-20233</strain>
    </source>
</reference>
<name>A0A9D1DVY4_9FIRM</name>
<dbReference type="InterPro" id="IPR022476">
    <property type="entry name" value="Spore_YabP/YqfC"/>
</dbReference>